<reference evidence="5 6" key="1">
    <citation type="submission" date="2019-05" db="EMBL/GenBank/DDBJ databases">
        <title>Culicoidintestinum kansasii gen. nov., sp. nov. from the gastrointestinal tract of the biting midge, Culicoides sonorensis.</title>
        <authorList>
            <person name="Neupane S."/>
            <person name="Ghosh A."/>
            <person name="Gunther S."/>
            <person name="Martin K."/>
            <person name="Zurek L."/>
        </authorList>
    </citation>
    <scope>NUCLEOTIDE SEQUENCE [LARGE SCALE GENOMIC DNA]</scope>
    <source>
        <strain evidence="5 6">CS-1</strain>
    </source>
</reference>
<feature type="domain" description="HTH hxlR-type" evidence="4">
    <location>
        <begin position="6"/>
        <end position="104"/>
    </location>
</feature>
<dbReference type="EMBL" id="VBWP01000001">
    <property type="protein sequence ID" value="TLG77123.1"/>
    <property type="molecule type" value="Genomic_DNA"/>
</dbReference>
<dbReference type="InterPro" id="IPR002577">
    <property type="entry name" value="HTH_HxlR"/>
</dbReference>
<dbReference type="InParanoid" id="A0A5R8QI70"/>
<evidence type="ECO:0000256" key="3">
    <source>
        <dbReference type="ARBA" id="ARBA00023163"/>
    </source>
</evidence>
<keyword evidence="2" id="KW-0238">DNA-binding</keyword>
<dbReference type="RefSeq" id="WP_138189733.1">
    <property type="nucleotide sequence ID" value="NZ_VBWP01000001.1"/>
</dbReference>
<dbReference type="PROSITE" id="PS51118">
    <property type="entry name" value="HTH_HXLR"/>
    <property type="match status" value="1"/>
</dbReference>
<dbReference type="OrthoDB" id="9791143at2"/>
<name>A0A5R8QI70_9FIRM</name>
<evidence type="ECO:0000256" key="1">
    <source>
        <dbReference type="ARBA" id="ARBA00023015"/>
    </source>
</evidence>
<dbReference type="InterPro" id="IPR036388">
    <property type="entry name" value="WH-like_DNA-bd_sf"/>
</dbReference>
<dbReference type="PANTHER" id="PTHR33204:SF29">
    <property type="entry name" value="TRANSCRIPTIONAL REGULATOR"/>
    <property type="match status" value="1"/>
</dbReference>
<protein>
    <submittedName>
        <fullName evidence="5">Helix-turn-helix transcriptional regulator</fullName>
    </submittedName>
</protein>
<dbReference type="PANTHER" id="PTHR33204">
    <property type="entry name" value="TRANSCRIPTIONAL REGULATOR, MARR FAMILY"/>
    <property type="match status" value="1"/>
</dbReference>
<evidence type="ECO:0000256" key="2">
    <source>
        <dbReference type="ARBA" id="ARBA00023125"/>
    </source>
</evidence>
<comment type="caution">
    <text evidence="5">The sequence shown here is derived from an EMBL/GenBank/DDBJ whole genome shotgun (WGS) entry which is preliminary data.</text>
</comment>
<dbReference type="Proteomes" id="UP000306912">
    <property type="component" value="Unassembled WGS sequence"/>
</dbReference>
<accession>A0A5R8QI70</accession>
<dbReference type="Pfam" id="PF01638">
    <property type="entry name" value="HxlR"/>
    <property type="match status" value="1"/>
</dbReference>
<keyword evidence="3" id="KW-0804">Transcription</keyword>
<dbReference type="GO" id="GO:0003677">
    <property type="term" value="F:DNA binding"/>
    <property type="evidence" value="ECO:0007669"/>
    <property type="project" value="UniProtKB-KW"/>
</dbReference>
<gene>
    <name evidence="5" type="ORF">FEZ08_00460</name>
</gene>
<evidence type="ECO:0000259" key="4">
    <source>
        <dbReference type="PROSITE" id="PS51118"/>
    </source>
</evidence>
<dbReference type="Gene3D" id="1.10.10.10">
    <property type="entry name" value="Winged helix-like DNA-binding domain superfamily/Winged helix DNA-binding domain"/>
    <property type="match status" value="1"/>
</dbReference>
<dbReference type="FunCoup" id="A0A5R8QI70">
    <property type="interactions" value="71"/>
</dbReference>
<evidence type="ECO:0000313" key="5">
    <source>
        <dbReference type="EMBL" id="TLG77123.1"/>
    </source>
</evidence>
<sequence>MQTEICPVQTTVQLISGKWKPVIIYHLLYGKLRFGELQKKISGITQRSLTLQLRELEDDGMISRTIYPEIPPKVEYELTETGMSMKDIIHAMCDWGQTYQQTHK</sequence>
<keyword evidence="1" id="KW-0805">Transcription regulation</keyword>
<keyword evidence="6" id="KW-1185">Reference proteome</keyword>
<proteinExistence type="predicted"/>
<dbReference type="AlphaFoldDB" id="A0A5R8QI70"/>
<dbReference type="InterPro" id="IPR036390">
    <property type="entry name" value="WH_DNA-bd_sf"/>
</dbReference>
<organism evidence="5 6">
    <name type="scientific">Culicoidibacter larvae</name>
    <dbReference type="NCBI Taxonomy" id="2579976"/>
    <lineage>
        <taxon>Bacteria</taxon>
        <taxon>Bacillati</taxon>
        <taxon>Bacillota</taxon>
        <taxon>Culicoidibacteria</taxon>
        <taxon>Culicoidibacterales</taxon>
        <taxon>Culicoidibacteraceae</taxon>
        <taxon>Culicoidibacter</taxon>
    </lineage>
</organism>
<evidence type="ECO:0000313" key="6">
    <source>
        <dbReference type="Proteomes" id="UP000306912"/>
    </source>
</evidence>
<dbReference type="SUPFAM" id="SSF46785">
    <property type="entry name" value="Winged helix' DNA-binding domain"/>
    <property type="match status" value="1"/>
</dbReference>